<feature type="transmembrane region" description="Helical" evidence="6">
    <location>
        <begin position="182"/>
        <end position="201"/>
    </location>
</feature>
<keyword evidence="2 6" id="KW-0812">Transmembrane</keyword>
<dbReference type="InterPro" id="IPR049453">
    <property type="entry name" value="Memb_transporter_dom"/>
</dbReference>
<dbReference type="PANTHER" id="PTHR47804">
    <property type="entry name" value="60S RIBOSOMAL PROTEIN L19"/>
    <property type="match status" value="1"/>
</dbReference>
<dbReference type="Proteomes" id="UP000008867">
    <property type="component" value="Chromosome 2"/>
</dbReference>
<evidence type="ECO:0000259" key="7">
    <source>
        <dbReference type="Pfam" id="PF10337"/>
    </source>
</evidence>
<evidence type="ECO:0000256" key="1">
    <source>
        <dbReference type="ARBA" id="ARBA00004141"/>
    </source>
</evidence>
<evidence type="ECO:0000256" key="5">
    <source>
        <dbReference type="SAM" id="MobiDB-lite"/>
    </source>
</evidence>
<evidence type="ECO:0000313" key="9">
    <source>
        <dbReference type="EMBL" id="CBQ70772.1"/>
    </source>
</evidence>
<organism evidence="9 10">
    <name type="scientific">Sporisorium reilianum (strain SRZ2)</name>
    <name type="common">Maize head smut fungus</name>
    <dbReference type="NCBI Taxonomy" id="999809"/>
    <lineage>
        <taxon>Eukaryota</taxon>
        <taxon>Fungi</taxon>
        <taxon>Dikarya</taxon>
        <taxon>Basidiomycota</taxon>
        <taxon>Ustilaginomycotina</taxon>
        <taxon>Ustilaginomycetes</taxon>
        <taxon>Ustilaginales</taxon>
        <taxon>Ustilaginaceae</taxon>
        <taxon>Sporisorium</taxon>
    </lineage>
</organism>
<feature type="compositionally biased region" description="Polar residues" evidence="5">
    <location>
        <begin position="1164"/>
        <end position="1181"/>
    </location>
</feature>
<evidence type="ECO:0000259" key="8">
    <source>
        <dbReference type="Pfam" id="PF13515"/>
    </source>
</evidence>
<proteinExistence type="predicted"/>
<evidence type="ECO:0000256" key="6">
    <source>
        <dbReference type="SAM" id="Phobius"/>
    </source>
</evidence>
<keyword evidence="3 6" id="KW-1133">Transmembrane helix</keyword>
<feature type="transmembrane region" description="Helical" evidence="6">
    <location>
        <begin position="91"/>
        <end position="109"/>
    </location>
</feature>
<dbReference type="Pfam" id="PF10337">
    <property type="entry name" value="ArAE_2_N"/>
    <property type="match status" value="1"/>
</dbReference>
<dbReference type="AlphaFoldDB" id="E6ZU65"/>
<name>E6ZU65_SPORE</name>
<feature type="region of interest" description="Disordered" evidence="5">
    <location>
        <begin position="1001"/>
        <end position="1038"/>
    </location>
</feature>
<feature type="transmembrane region" description="Helical" evidence="6">
    <location>
        <begin position="738"/>
        <end position="756"/>
    </location>
</feature>
<evidence type="ECO:0000256" key="4">
    <source>
        <dbReference type="ARBA" id="ARBA00023136"/>
    </source>
</evidence>
<dbReference type="Pfam" id="PF13515">
    <property type="entry name" value="FUSC_2"/>
    <property type="match status" value="1"/>
</dbReference>
<dbReference type="GO" id="GO:0016020">
    <property type="term" value="C:membrane"/>
    <property type="evidence" value="ECO:0007669"/>
    <property type="project" value="UniProtKB-SubCell"/>
</dbReference>
<feature type="domain" description="Putative ER transporter 6TM N-terminal" evidence="7">
    <location>
        <begin position="182"/>
        <end position="292"/>
    </location>
</feature>
<feature type="transmembrane region" description="Helical" evidence="6">
    <location>
        <begin position="129"/>
        <end position="149"/>
    </location>
</feature>
<feature type="domain" description="Integral membrane bound transporter" evidence="8">
    <location>
        <begin position="663"/>
        <end position="785"/>
    </location>
</feature>
<keyword evidence="10" id="KW-1185">Reference proteome</keyword>
<dbReference type="OrthoDB" id="68611at2759"/>
<feature type="transmembrane region" description="Helical" evidence="6">
    <location>
        <begin position="66"/>
        <end position="85"/>
    </location>
</feature>
<feature type="region of interest" description="Disordered" evidence="5">
    <location>
        <begin position="1126"/>
        <end position="1181"/>
    </location>
</feature>
<keyword evidence="4 6" id="KW-0472">Membrane</keyword>
<protein>
    <submittedName>
        <fullName evidence="9">Uncharacterized protein</fullName>
    </submittedName>
</protein>
<feature type="region of interest" description="Disordered" evidence="5">
    <location>
        <begin position="1100"/>
        <end position="1119"/>
    </location>
</feature>
<evidence type="ECO:0000256" key="3">
    <source>
        <dbReference type="ARBA" id="ARBA00022989"/>
    </source>
</evidence>
<evidence type="ECO:0000313" key="10">
    <source>
        <dbReference type="Proteomes" id="UP000008867"/>
    </source>
</evidence>
<dbReference type="PANTHER" id="PTHR47804:SF3">
    <property type="entry name" value="PROTEIN BRE4"/>
    <property type="match status" value="1"/>
</dbReference>
<comment type="subcellular location">
    <subcellularLocation>
        <location evidence="1">Membrane</location>
        <topology evidence="1">Multi-pass membrane protein</topology>
    </subcellularLocation>
</comment>
<feature type="transmembrane region" description="Helical" evidence="6">
    <location>
        <begin position="768"/>
        <end position="790"/>
    </location>
</feature>
<gene>
    <name evidence="9" type="ORF">sr10513.2</name>
</gene>
<feature type="transmembrane region" description="Helical" evidence="6">
    <location>
        <begin position="37"/>
        <end position="54"/>
    </location>
</feature>
<reference evidence="9 10" key="1">
    <citation type="journal article" date="2010" name="Science">
        <title>Pathogenicity determinants in smut fungi revealed by genome comparison.</title>
        <authorList>
            <person name="Schirawski J."/>
            <person name="Mannhaupt G."/>
            <person name="Muench K."/>
            <person name="Brefort T."/>
            <person name="Schipper K."/>
            <person name="Doehlemann G."/>
            <person name="Di Stasio M."/>
            <person name="Roessel N."/>
            <person name="Mendoza-Mendoza A."/>
            <person name="Pester D."/>
            <person name="Mueller O."/>
            <person name="Winterberg B."/>
            <person name="Meyer E."/>
            <person name="Ghareeb H."/>
            <person name="Wollenberg T."/>
            <person name="Muensterkoetter M."/>
            <person name="Wong P."/>
            <person name="Walter M."/>
            <person name="Stukenbrock E."/>
            <person name="Gueldener U."/>
            <person name="Kahmann R."/>
        </authorList>
    </citation>
    <scope>NUCLEOTIDE SEQUENCE [LARGE SCALE GENOMIC DNA]</scope>
    <source>
        <strain evidence="10">SRZ2</strain>
    </source>
</reference>
<feature type="compositionally biased region" description="Basic and acidic residues" evidence="5">
    <location>
        <begin position="1150"/>
        <end position="1162"/>
    </location>
</feature>
<dbReference type="eggNOG" id="KOG4711">
    <property type="taxonomic scope" value="Eukaryota"/>
</dbReference>
<dbReference type="InterPro" id="IPR052430">
    <property type="entry name" value="IVT-Associated"/>
</dbReference>
<evidence type="ECO:0000256" key="2">
    <source>
        <dbReference type="ARBA" id="ARBA00022692"/>
    </source>
</evidence>
<dbReference type="InterPro" id="IPR018823">
    <property type="entry name" value="ArAE_2_N"/>
</dbReference>
<dbReference type="EMBL" id="FQ311441">
    <property type="protein sequence ID" value="CBQ70772.1"/>
    <property type="molecule type" value="Genomic_DNA"/>
</dbReference>
<sequence>MEKQDGIDNSAGQPGAHRVWLRRLIGWSHRAWPRLRLVAPAIVGALFLTPFVLVNPLSRWMSPDPFFAYIHFVLFFFPSPSPAGAYLERSVITLLFVAAGTGIAFLAVCGCIRIDGDGAQAYSSAQSRAIGVCVLMFLCFTSGSLSSYAPRLKGACRAVVFSTLWELTKQYNVISARILLDAFYPALVAMVVGIFCNFTVFPRSARHTSIVQLCDLFDGTQQLTDMAVNDFFIERTSPGTATRVQTPTFRKFKEQVQVLQNRLEFDLDAAVYELSFARVPIGHLQPFLAILRDIRGWFSCGLVCLQDAPFADEPVNGSHHPAGVHSSSSISRPESFNFEETVRCFSADIVRSLSCLRQCVSKCLGSEKLGKNRPSAGTAEKASGDHLVDLDNPHLALSQQRAHLRTSIRSFKSALSDAIKGSRSDVVHTMRSGRAAHQGDPLISDLGGAQLDSPQLSTPAQGSAAALGHLFSDDTYQISLLMISLLEVALLVDSCLNVALGVAKTWQSNPHRKLRMPAAKWRYWLGRTSVGSGQGVAFADERVDALLHEDEPSSPTLGAQFDEIDYFDNGSEDLLGGSAKLERTPSRVSNSIATVRTWIRARNRAVRSAFNTRRALHFRFALSDTIQTLRHSRHIKFGIKLCAGIVLLTLPAWLAPGSGKQWWLDKRGQWMAISYLFCLETSTGASIRTSLFRILGTISGSVVGLVVSEISRDNAYALAFLLTVATVPPSYLMLFTQFQGVGIVMGLTLPIVALIPQEDDSQSVAYVAWNRGYMILFGIVAALLVNLFMWPIHAHVELVHKISAITSQLQSLYLSLSRQMLSGGLTWSHKSNAAFTKLEVGIENRVGQARGLVDIMSMELSLKPKRTKVLSELLDHLEIIHELLIGLRRCREHGLRSVRQHAVVNVLELRQSLIASVLLVLWTTGQALQTRAPLPQCLPSPRLALEELTEAVADQLRTMVQGVEPSPQARDRHSVPDAFHALDSLNQRSILVSVRKRHRKHARLHSIQSYSPVGGSRSASPPRDPQPKLPVGASAADTPATARSKSLDYAMFFLLAEHALLEEIVTSLERLLVLCRSMVGEASFLRTEFVPDVARGVDDVRTSGAGTPAVPRERNDGEAVHVDAMPPSSVLAQPPDAPALPYRATARSRVVTDPRTRARDVSPLHSSNLRSSPVINESQPN</sequence>
<accession>E6ZU65</accession>
<dbReference type="VEuPathDB" id="FungiDB:sr10513.2"/>
<dbReference type="HOGENOM" id="CLU_004825_0_0_1"/>